<keyword evidence="5 9" id="KW-1133">Transmembrane helix</keyword>
<evidence type="ECO:0000256" key="1">
    <source>
        <dbReference type="ARBA" id="ARBA00004167"/>
    </source>
</evidence>
<keyword evidence="7" id="KW-0175">Coiled coil</keyword>
<evidence type="ECO:0000256" key="6">
    <source>
        <dbReference type="ARBA" id="ARBA00023136"/>
    </source>
</evidence>
<dbReference type="STRING" id="3076.A0A2P6U213"/>
<feature type="domain" description="T-SNARE coiled-coil homology" evidence="10">
    <location>
        <begin position="43"/>
        <end position="105"/>
    </location>
</feature>
<sequence>MSHQRHGHMHGSGYASRPGLSARQPLFGGPGPSADDQLQISIESGTLDIDSEIDQLRSSVGRLKQVSEAIQEENRLTGQVMDSLEGAMDQARASLKKTMRRLGRAYEQSRSNHMIYLILFALVLFFGLYFWNRLYRLLKWIF</sequence>
<dbReference type="PROSITE" id="PS50192">
    <property type="entry name" value="T_SNARE"/>
    <property type="match status" value="1"/>
</dbReference>
<evidence type="ECO:0000256" key="3">
    <source>
        <dbReference type="ARBA" id="ARBA00022692"/>
    </source>
</evidence>
<keyword evidence="2" id="KW-0813">Transport</keyword>
<organism evidence="11 12">
    <name type="scientific">Chlorella sorokiniana</name>
    <name type="common">Freshwater green alga</name>
    <dbReference type="NCBI Taxonomy" id="3076"/>
    <lineage>
        <taxon>Eukaryota</taxon>
        <taxon>Viridiplantae</taxon>
        <taxon>Chlorophyta</taxon>
        <taxon>core chlorophytes</taxon>
        <taxon>Trebouxiophyceae</taxon>
        <taxon>Chlorellales</taxon>
        <taxon>Chlorellaceae</taxon>
        <taxon>Chlorella clade</taxon>
        <taxon>Chlorella</taxon>
    </lineage>
</organism>
<dbReference type="PANTHER" id="PTHR12791">
    <property type="entry name" value="GOLGI SNARE BET1-RELATED"/>
    <property type="match status" value="1"/>
</dbReference>
<keyword evidence="3 9" id="KW-0812">Transmembrane</keyword>
<accession>A0A2P6U213</accession>
<feature type="transmembrane region" description="Helical" evidence="9">
    <location>
        <begin position="114"/>
        <end position="132"/>
    </location>
</feature>
<name>A0A2P6U213_CHLSO</name>
<dbReference type="InterPro" id="IPR000727">
    <property type="entry name" value="T_SNARE_dom"/>
</dbReference>
<dbReference type="Gene3D" id="1.20.5.110">
    <property type="match status" value="1"/>
</dbReference>
<keyword evidence="4" id="KW-0653">Protein transport</keyword>
<evidence type="ECO:0000256" key="4">
    <source>
        <dbReference type="ARBA" id="ARBA00022927"/>
    </source>
</evidence>
<proteinExistence type="predicted"/>
<dbReference type="OrthoDB" id="261831at2759"/>
<evidence type="ECO:0000256" key="2">
    <source>
        <dbReference type="ARBA" id="ARBA00022448"/>
    </source>
</evidence>
<evidence type="ECO:0000256" key="8">
    <source>
        <dbReference type="SAM" id="MobiDB-lite"/>
    </source>
</evidence>
<dbReference type="GO" id="GO:0016020">
    <property type="term" value="C:membrane"/>
    <property type="evidence" value="ECO:0007669"/>
    <property type="project" value="UniProtKB-SubCell"/>
</dbReference>
<evidence type="ECO:0000256" key="7">
    <source>
        <dbReference type="SAM" id="Coils"/>
    </source>
</evidence>
<dbReference type="SUPFAM" id="SSF58038">
    <property type="entry name" value="SNARE fusion complex"/>
    <property type="match status" value="1"/>
</dbReference>
<evidence type="ECO:0000256" key="5">
    <source>
        <dbReference type="ARBA" id="ARBA00022989"/>
    </source>
</evidence>
<dbReference type="AlphaFoldDB" id="A0A2P6U213"/>
<keyword evidence="6 9" id="KW-0472">Membrane</keyword>
<protein>
    <submittedName>
        <fullName evidence="11">Bet1</fullName>
    </submittedName>
</protein>
<dbReference type="GO" id="GO:0015031">
    <property type="term" value="P:protein transport"/>
    <property type="evidence" value="ECO:0007669"/>
    <property type="project" value="UniProtKB-KW"/>
</dbReference>
<evidence type="ECO:0000259" key="10">
    <source>
        <dbReference type="PROSITE" id="PS50192"/>
    </source>
</evidence>
<feature type="region of interest" description="Disordered" evidence="8">
    <location>
        <begin position="1"/>
        <end position="34"/>
    </location>
</feature>
<evidence type="ECO:0000313" key="11">
    <source>
        <dbReference type="EMBL" id="PRW60357.1"/>
    </source>
</evidence>
<dbReference type="EMBL" id="LHPG02000002">
    <property type="protein sequence ID" value="PRW60357.1"/>
    <property type="molecule type" value="Genomic_DNA"/>
</dbReference>
<dbReference type="Proteomes" id="UP000239899">
    <property type="component" value="Unassembled WGS sequence"/>
</dbReference>
<dbReference type="CDD" id="cd15841">
    <property type="entry name" value="SNARE_Qc"/>
    <property type="match status" value="1"/>
</dbReference>
<dbReference type="Pfam" id="PF05739">
    <property type="entry name" value="SNARE"/>
    <property type="match status" value="1"/>
</dbReference>
<dbReference type="GO" id="GO:0012505">
    <property type="term" value="C:endomembrane system"/>
    <property type="evidence" value="ECO:0007669"/>
    <property type="project" value="UniProtKB-ARBA"/>
</dbReference>
<comment type="caution">
    <text evidence="11">The sequence shown here is derived from an EMBL/GenBank/DDBJ whole genome shotgun (WGS) entry which is preliminary data.</text>
</comment>
<comment type="subcellular location">
    <subcellularLocation>
        <location evidence="1">Membrane</location>
        <topology evidence="1">Single-pass membrane protein</topology>
    </subcellularLocation>
</comment>
<gene>
    <name evidence="11" type="ORF">C2E21_0909</name>
</gene>
<reference evidence="11 12" key="1">
    <citation type="journal article" date="2018" name="Plant J.">
        <title>Genome sequences of Chlorella sorokiniana UTEX 1602 and Micractinium conductrix SAG 241.80: implications to maltose excretion by a green alga.</title>
        <authorList>
            <person name="Arriola M.B."/>
            <person name="Velmurugan N."/>
            <person name="Zhang Y."/>
            <person name="Plunkett M.H."/>
            <person name="Hondzo H."/>
            <person name="Barney B.M."/>
        </authorList>
    </citation>
    <scope>NUCLEOTIDE SEQUENCE [LARGE SCALE GENOMIC DNA]</scope>
    <source>
        <strain evidence="12">UTEX 1602</strain>
    </source>
</reference>
<evidence type="ECO:0000313" key="12">
    <source>
        <dbReference type="Proteomes" id="UP000239899"/>
    </source>
</evidence>
<dbReference type="GO" id="GO:0005737">
    <property type="term" value="C:cytoplasm"/>
    <property type="evidence" value="ECO:0007669"/>
    <property type="project" value="UniProtKB-ARBA"/>
</dbReference>
<evidence type="ECO:0000256" key="9">
    <source>
        <dbReference type="SAM" id="Phobius"/>
    </source>
</evidence>
<feature type="coiled-coil region" evidence="7">
    <location>
        <begin position="53"/>
        <end position="101"/>
    </location>
</feature>
<keyword evidence="12" id="KW-1185">Reference proteome</keyword>